<organism evidence="2 3">
    <name type="scientific">Petromyces alliaceus</name>
    <name type="common">Aspergillus alliaceus</name>
    <dbReference type="NCBI Taxonomy" id="209559"/>
    <lineage>
        <taxon>Eukaryota</taxon>
        <taxon>Fungi</taxon>
        <taxon>Dikarya</taxon>
        <taxon>Ascomycota</taxon>
        <taxon>Pezizomycotina</taxon>
        <taxon>Eurotiomycetes</taxon>
        <taxon>Eurotiomycetidae</taxon>
        <taxon>Eurotiales</taxon>
        <taxon>Aspergillaceae</taxon>
        <taxon>Aspergillus</taxon>
        <taxon>Aspergillus subgen. Circumdati</taxon>
    </lineage>
</organism>
<proteinExistence type="predicted"/>
<evidence type="ECO:0000313" key="3">
    <source>
        <dbReference type="Proteomes" id="UP000541154"/>
    </source>
</evidence>
<dbReference type="AlphaFoldDB" id="A0A8H6EAI3"/>
<name>A0A8H6EAI3_PETAA</name>
<accession>A0A8H6EAI3</accession>
<keyword evidence="3" id="KW-1185">Reference proteome</keyword>
<sequence>MPGSFFARFWTMLDNSDCEPADTPAHRMEEDSNDSSGRCARGTGSDTDFVGCDILRDTRYAPLKMRGISLRAIPIVNDRRGPMQSTMNNAKHTVFTDLTTP</sequence>
<protein>
    <submittedName>
        <fullName evidence="2">Uncharacterized protein</fullName>
    </submittedName>
</protein>
<feature type="compositionally biased region" description="Polar residues" evidence="1">
    <location>
        <begin position="83"/>
        <end position="101"/>
    </location>
</feature>
<feature type="region of interest" description="Disordered" evidence="1">
    <location>
        <begin position="20"/>
        <end position="43"/>
    </location>
</feature>
<gene>
    <name evidence="2" type="ORF">ETB97_003406</name>
</gene>
<evidence type="ECO:0000256" key="1">
    <source>
        <dbReference type="SAM" id="MobiDB-lite"/>
    </source>
</evidence>
<feature type="region of interest" description="Disordered" evidence="1">
    <location>
        <begin position="79"/>
        <end position="101"/>
    </location>
</feature>
<reference evidence="2 3" key="1">
    <citation type="submission" date="2019-04" db="EMBL/GenBank/DDBJ databases">
        <title>Aspergillus burnettii sp. nov., novel species from soil in southeast Queensland.</title>
        <authorList>
            <person name="Gilchrist C.L.M."/>
            <person name="Pitt J.I."/>
            <person name="Lange L."/>
            <person name="Lacey H.J."/>
            <person name="Vuong D."/>
            <person name="Midgley D.J."/>
            <person name="Greenfield P."/>
            <person name="Bradbury M."/>
            <person name="Lacey E."/>
            <person name="Busk P.K."/>
            <person name="Pilgaard B."/>
            <person name="Chooi Y.H."/>
            <person name="Piggott A.M."/>
        </authorList>
    </citation>
    <scope>NUCLEOTIDE SEQUENCE [LARGE SCALE GENOMIC DNA]</scope>
    <source>
        <strain evidence="2 3">FRR 5400</strain>
    </source>
</reference>
<dbReference type="EMBL" id="SPNV01000018">
    <property type="protein sequence ID" value="KAF5865562.1"/>
    <property type="molecule type" value="Genomic_DNA"/>
</dbReference>
<dbReference type="Proteomes" id="UP000541154">
    <property type="component" value="Unassembled WGS sequence"/>
</dbReference>
<comment type="caution">
    <text evidence="2">The sequence shown here is derived from an EMBL/GenBank/DDBJ whole genome shotgun (WGS) entry which is preliminary data.</text>
</comment>
<evidence type="ECO:0000313" key="2">
    <source>
        <dbReference type="EMBL" id="KAF5865562.1"/>
    </source>
</evidence>